<organism evidence="6 7">
    <name type="scientific">Ridgeia piscesae</name>
    <name type="common">Tubeworm</name>
    <dbReference type="NCBI Taxonomy" id="27915"/>
    <lineage>
        <taxon>Eukaryota</taxon>
        <taxon>Metazoa</taxon>
        <taxon>Spiralia</taxon>
        <taxon>Lophotrochozoa</taxon>
        <taxon>Annelida</taxon>
        <taxon>Polychaeta</taxon>
        <taxon>Sedentaria</taxon>
        <taxon>Canalipalpata</taxon>
        <taxon>Sabellida</taxon>
        <taxon>Siboglinidae</taxon>
        <taxon>Ridgeia</taxon>
    </lineage>
</organism>
<dbReference type="PANTHER" id="PTHR24092:SF218">
    <property type="entry name" value="PHOSPHOLIPID-TRANSPORTING ATPASE"/>
    <property type="match status" value="1"/>
</dbReference>
<keyword evidence="4" id="KW-0472">Membrane</keyword>
<dbReference type="GO" id="GO:0046872">
    <property type="term" value="F:metal ion binding"/>
    <property type="evidence" value="ECO:0007669"/>
    <property type="project" value="UniProtKB-KW"/>
</dbReference>
<dbReference type="GO" id="GO:0045332">
    <property type="term" value="P:phospholipid translocation"/>
    <property type="evidence" value="ECO:0007669"/>
    <property type="project" value="TreeGrafter"/>
</dbReference>
<protein>
    <recommendedName>
        <fullName evidence="5">P-type ATPase C-terminal domain-containing protein</fullName>
    </recommendedName>
</protein>
<dbReference type="InterPro" id="IPR032630">
    <property type="entry name" value="P_typ_ATPase_c"/>
</dbReference>
<feature type="transmembrane region" description="Helical" evidence="4">
    <location>
        <begin position="40"/>
        <end position="60"/>
    </location>
</feature>
<dbReference type="EMBL" id="JAODUO010002045">
    <property type="protein sequence ID" value="KAK2155736.1"/>
    <property type="molecule type" value="Genomic_DNA"/>
</dbReference>
<evidence type="ECO:0000256" key="2">
    <source>
        <dbReference type="ARBA" id="ARBA00022723"/>
    </source>
</evidence>
<keyword evidence="3" id="KW-0460">Magnesium</keyword>
<keyword evidence="4" id="KW-1133">Transmembrane helix</keyword>
<feature type="transmembrane region" description="Helical" evidence="4">
    <location>
        <begin position="80"/>
        <end position="98"/>
    </location>
</feature>
<dbReference type="AlphaFoldDB" id="A0AAD9JN09"/>
<dbReference type="GO" id="GO:0140326">
    <property type="term" value="F:ATPase-coupled intramembrane lipid transporter activity"/>
    <property type="evidence" value="ECO:0007669"/>
    <property type="project" value="TreeGrafter"/>
</dbReference>
<dbReference type="Pfam" id="PF16212">
    <property type="entry name" value="PhoLip_ATPase_C"/>
    <property type="match status" value="1"/>
</dbReference>
<feature type="domain" description="P-type ATPase C-terminal" evidence="5">
    <location>
        <begin position="7"/>
        <end position="113"/>
    </location>
</feature>
<reference evidence="6" key="1">
    <citation type="journal article" date="2023" name="Mol. Biol. Evol.">
        <title>Third-Generation Sequencing Reveals the Adaptive Role of the Epigenome in Three Deep-Sea Polychaetes.</title>
        <authorList>
            <person name="Perez M."/>
            <person name="Aroh O."/>
            <person name="Sun Y."/>
            <person name="Lan Y."/>
            <person name="Juniper S.K."/>
            <person name="Young C.R."/>
            <person name="Angers B."/>
            <person name="Qian P.Y."/>
        </authorList>
    </citation>
    <scope>NUCLEOTIDE SEQUENCE</scope>
    <source>
        <strain evidence="6">R07B-5</strain>
    </source>
</reference>
<keyword evidence="4" id="KW-0812">Transmembrane</keyword>
<keyword evidence="2" id="KW-0479">Metal-binding</keyword>
<sequence>MFQAYIGSDAGLQEFGFTCNTACVFTALCHICMESHSWGVFHWLGLAVSCVTYLLFNLVFDSLCVTCLHPANPYWVTQHTLANPVFWFTLLVVIVIALSPRLAVHGLMGTLQPSGVVEAMQTRKMKRPPCYHAKWSSLESDKVSIKQYNIYQNETEA</sequence>
<gene>
    <name evidence="6" type="ORF">NP493_2046g00021</name>
</gene>
<evidence type="ECO:0000259" key="5">
    <source>
        <dbReference type="Pfam" id="PF16212"/>
    </source>
</evidence>
<dbReference type="PANTHER" id="PTHR24092">
    <property type="entry name" value="PROBABLE PHOSPHOLIPID-TRANSPORTING ATPASE"/>
    <property type="match status" value="1"/>
</dbReference>
<comment type="subcellular location">
    <subcellularLocation>
        <location evidence="1">Membrane</location>
        <topology evidence="1">Multi-pass membrane protein</topology>
    </subcellularLocation>
</comment>
<evidence type="ECO:0000313" key="7">
    <source>
        <dbReference type="Proteomes" id="UP001209878"/>
    </source>
</evidence>
<evidence type="ECO:0000256" key="4">
    <source>
        <dbReference type="SAM" id="Phobius"/>
    </source>
</evidence>
<dbReference type="Proteomes" id="UP001209878">
    <property type="component" value="Unassembled WGS sequence"/>
</dbReference>
<accession>A0AAD9JN09</accession>
<comment type="caution">
    <text evidence="6">The sequence shown here is derived from an EMBL/GenBank/DDBJ whole genome shotgun (WGS) entry which is preliminary data.</text>
</comment>
<evidence type="ECO:0000256" key="3">
    <source>
        <dbReference type="ARBA" id="ARBA00022842"/>
    </source>
</evidence>
<name>A0AAD9JN09_RIDPI</name>
<proteinExistence type="predicted"/>
<evidence type="ECO:0000256" key="1">
    <source>
        <dbReference type="ARBA" id="ARBA00004141"/>
    </source>
</evidence>
<dbReference type="GO" id="GO:0005886">
    <property type="term" value="C:plasma membrane"/>
    <property type="evidence" value="ECO:0007669"/>
    <property type="project" value="TreeGrafter"/>
</dbReference>
<feature type="transmembrane region" description="Helical" evidence="4">
    <location>
        <begin position="15"/>
        <end position="33"/>
    </location>
</feature>
<evidence type="ECO:0000313" key="6">
    <source>
        <dbReference type="EMBL" id="KAK2155736.1"/>
    </source>
</evidence>
<keyword evidence="7" id="KW-1185">Reference proteome</keyword>